<evidence type="ECO:0000256" key="1">
    <source>
        <dbReference type="ARBA" id="ARBA00022490"/>
    </source>
</evidence>
<gene>
    <name evidence="6" type="ORF">SMN809_LOCUS60896</name>
</gene>
<evidence type="ECO:0000256" key="2">
    <source>
        <dbReference type="ARBA" id="ARBA00022701"/>
    </source>
</evidence>
<reference evidence="6" key="1">
    <citation type="submission" date="2021-02" db="EMBL/GenBank/DDBJ databases">
        <authorList>
            <person name="Nowell W R."/>
        </authorList>
    </citation>
    <scope>NUCLEOTIDE SEQUENCE</scope>
</reference>
<protein>
    <recommendedName>
        <fullName evidence="5">Kinesin-like protein KIF2A-like N-terminal domain-containing protein</fullName>
    </recommendedName>
</protein>
<evidence type="ECO:0000313" key="6">
    <source>
        <dbReference type="EMBL" id="CAF5083811.1"/>
    </source>
</evidence>
<keyword evidence="1" id="KW-0963">Cytoplasm</keyword>
<dbReference type="AlphaFoldDB" id="A0A8S3ESY2"/>
<organism evidence="6 7">
    <name type="scientific">Rotaria magnacalcarata</name>
    <dbReference type="NCBI Taxonomy" id="392030"/>
    <lineage>
        <taxon>Eukaryota</taxon>
        <taxon>Metazoa</taxon>
        <taxon>Spiralia</taxon>
        <taxon>Gnathifera</taxon>
        <taxon>Rotifera</taxon>
        <taxon>Eurotatoria</taxon>
        <taxon>Bdelloidea</taxon>
        <taxon>Philodinida</taxon>
        <taxon>Philodinidae</taxon>
        <taxon>Rotaria</taxon>
    </lineage>
</organism>
<feature type="compositionally biased region" description="Polar residues" evidence="4">
    <location>
        <begin position="150"/>
        <end position="175"/>
    </location>
</feature>
<evidence type="ECO:0000256" key="4">
    <source>
        <dbReference type="SAM" id="MobiDB-lite"/>
    </source>
</evidence>
<name>A0A8S3ESY2_9BILA</name>
<feature type="compositionally biased region" description="Polar residues" evidence="4">
    <location>
        <begin position="183"/>
        <end position="193"/>
    </location>
</feature>
<comment type="caution">
    <text evidence="6">The sequence shown here is derived from an EMBL/GenBank/DDBJ whole genome shotgun (WGS) entry which is preliminary data.</text>
</comment>
<dbReference type="Pfam" id="PF22923">
    <property type="entry name" value="KIF2A-like_1st"/>
    <property type="match status" value="1"/>
</dbReference>
<feature type="compositionally biased region" description="Low complexity" evidence="4">
    <location>
        <begin position="125"/>
        <end position="135"/>
    </location>
</feature>
<sequence>MSSAVDPLFGLIQISSSIKIKRSDGRIHLAKVVQLSSESKSVGVEWNEHGEVKGKEILLDLVFELNNELRPNTTFKQPTSVINQQIRPTAAIPMPSNGLSSSRLTLDIDTLEREYNSRPPPTLPPQLLQRMQQHPVSIQTTSTPLPPPSFNGSVSATTAHQKTSYAPSGTSNTGAVRSIRRPTAQTNSSSSKI</sequence>
<evidence type="ECO:0000256" key="3">
    <source>
        <dbReference type="ARBA" id="ARBA00023054"/>
    </source>
</evidence>
<proteinExistence type="predicted"/>
<accession>A0A8S3ESY2</accession>
<feature type="region of interest" description="Disordered" evidence="4">
    <location>
        <begin position="115"/>
        <end position="193"/>
    </location>
</feature>
<dbReference type="Proteomes" id="UP000676336">
    <property type="component" value="Unassembled WGS sequence"/>
</dbReference>
<evidence type="ECO:0000313" key="7">
    <source>
        <dbReference type="Proteomes" id="UP000676336"/>
    </source>
</evidence>
<keyword evidence="2" id="KW-0493">Microtubule</keyword>
<keyword evidence="3" id="KW-0175">Coiled coil</keyword>
<evidence type="ECO:0000259" key="5">
    <source>
        <dbReference type="Pfam" id="PF22923"/>
    </source>
</evidence>
<dbReference type="EMBL" id="CAJOBI010240417">
    <property type="protein sequence ID" value="CAF5083811.1"/>
    <property type="molecule type" value="Genomic_DNA"/>
</dbReference>
<feature type="non-terminal residue" evidence="6">
    <location>
        <position position="193"/>
    </location>
</feature>
<dbReference type="GO" id="GO:0005874">
    <property type="term" value="C:microtubule"/>
    <property type="evidence" value="ECO:0007669"/>
    <property type="project" value="UniProtKB-KW"/>
</dbReference>
<dbReference type="InterPro" id="IPR054473">
    <property type="entry name" value="KIF2A-like_N"/>
</dbReference>
<feature type="domain" description="Kinesin-like protein KIF2A-like N-terminal" evidence="5">
    <location>
        <begin position="9"/>
        <end position="63"/>
    </location>
</feature>